<proteinExistence type="inferred from homology"/>
<keyword evidence="6 9" id="KW-0418">Kinase</keyword>
<keyword evidence="9" id="KW-0414">Isoprene biosynthesis</keyword>
<evidence type="ECO:0000256" key="2">
    <source>
        <dbReference type="ARBA" id="ARBA00012052"/>
    </source>
</evidence>
<dbReference type="OrthoDB" id="9809438at2"/>
<gene>
    <name evidence="9" type="primary">ispE</name>
    <name evidence="12" type="ORF">SAMN05216245_1113</name>
</gene>
<dbReference type="GO" id="GO:0005524">
    <property type="term" value="F:ATP binding"/>
    <property type="evidence" value="ECO:0007669"/>
    <property type="project" value="UniProtKB-UniRule"/>
</dbReference>
<evidence type="ECO:0000313" key="13">
    <source>
        <dbReference type="Proteomes" id="UP000198896"/>
    </source>
</evidence>
<dbReference type="PIRSF" id="PIRSF010376">
    <property type="entry name" value="IspE"/>
    <property type="match status" value="1"/>
</dbReference>
<accession>A0A1I2C3V1</accession>
<evidence type="ECO:0000256" key="8">
    <source>
        <dbReference type="ARBA" id="ARBA00032554"/>
    </source>
</evidence>
<dbReference type="SUPFAM" id="SSF54211">
    <property type="entry name" value="Ribosomal protein S5 domain 2-like"/>
    <property type="match status" value="1"/>
</dbReference>
<sequence>MKLTETGYAKINLGLDVLGLRPDKYHEVAMVMQTISLADTVTFTESPELKVTTDLAGLEGGPSNLAWKAAVLMGEYAHREPRVHIHIEKKVFLAAGLAGGSTDAAAVLRGLNRFWELDLSGEKLERLGAKLGSDVPFCVAGGTALATGRGEILTPLPDLPPLQLVLAKPALEISTPWAYREFDKQKNVVHPDIEGMTQAVRDGDVQGVLRRFGNVLEPVTAGAHPEIREIQRQMLENGAEPAMMSGSGPTVFGIVKDKETGEKIAGILQAQRLETAVAYMTGRKNV</sequence>
<dbReference type="Proteomes" id="UP000198896">
    <property type="component" value="Unassembled WGS sequence"/>
</dbReference>
<dbReference type="Pfam" id="PF08544">
    <property type="entry name" value="GHMP_kinases_C"/>
    <property type="match status" value="1"/>
</dbReference>
<keyword evidence="7 9" id="KW-0067">ATP-binding</keyword>
<keyword evidence="5 9" id="KW-0547">Nucleotide-binding</keyword>
<dbReference type="Pfam" id="PF00288">
    <property type="entry name" value="GHMP_kinases_N"/>
    <property type="match status" value="1"/>
</dbReference>
<dbReference type="HAMAP" id="MF_00061">
    <property type="entry name" value="IspE"/>
    <property type="match status" value="1"/>
</dbReference>
<evidence type="ECO:0000256" key="6">
    <source>
        <dbReference type="ARBA" id="ARBA00022777"/>
    </source>
</evidence>
<dbReference type="RefSeq" id="WP_093913747.1">
    <property type="nucleotide sequence ID" value="NZ_FONL01000011.1"/>
</dbReference>
<dbReference type="InterPro" id="IPR006204">
    <property type="entry name" value="GHMP_kinase_N_dom"/>
</dbReference>
<comment type="function">
    <text evidence="9">Catalyzes the phosphorylation of the position 2 hydroxy group of 4-diphosphocytidyl-2C-methyl-D-erythritol.</text>
</comment>
<comment type="pathway">
    <text evidence="9">Isoprenoid biosynthesis; isopentenyl diphosphate biosynthesis via DXP pathway; isopentenyl diphosphate from 1-deoxy-D-xylulose 5-phosphate: step 3/6.</text>
</comment>
<protein>
    <recommendedName>
        <fullName evidence="3 9">4-diphosphocytidyl-2-C-methyl-D-erythritol kinase</fullName>
        <shortName evidence="9">CMK</shortName>
        <ecNumber evidence="2 9">2.7.1.148</ecNumber>
    </recommendedName>
    <alternativeName>
        <fullName evidence="8 9">4-(cytidine-5'-diphospho)-2-C-methyl-D-erythritol kinase</fullName>
    </alternativeName>
</protein>
<comment type="catalytic activity">
    <reaction evidence="9">
        <text>4-CDP-2-C-methyl-D-erythritol + ATP = 4-CDP-2-C-methyl-D-erythritol 2-phosphate + ADP + H(+)</text>
        <dbReference type="Rhea" id="RHEA:18437"/>
        <dbReference type="ChEBI" id="CHEBI:15378"/>
        <dbReference type="ChEBI" id="CHEBI:30616"/>
        <dbReference type="ChEBI" id="CHEBI:57823"/>
        <dbReference type="ChEBI" id="CHEBI:57919"/>
        <dbReference type="ChEBI" id="CHEBI:456216"/>
        <dbReference type="EC" id="2.7.1.148"/>
    </reaction>
</comment>
<dbReference type="Gene3D" id="3.30.70.890">
    <property type="entry name" value="GHMP kinase, C-terminal domain"/>
    <property type="match status" value="1"/>
</dbReference>
<evidence type="ECO:0000256" key="1">
    <source>
        <dbReference type="ARBA" id="ARBA00009684"/>
    </source>
</evidence>
<dbReference type="InterPro" id="IPR036554">
    <property type="entry name" value="GHMP_kinase_C_sf"/>
</dbReference>
<dbReference type="PANTHER" id="PTHR43527:SF2">
    <property type="entry name" value="4-DIPHOSPHOCYTIDYL-2-C-METHYL-D-ERYTHRITOL KINASE, CHLOROPLASTIC"/>
    <property type="match status" value="1"/>
</dbReference>
<dbReference type="InterPro" id="IPR020568">
    <property type="entry name" value="Ribosomal_Su5_D2-typ_SF"/>
</dbReference>
<evidence type="ECO:0000256" key="4">
    <source>
        <dbReference type="ARBA" id="ARBA00022679"/>
    </source>
</evidence>
<dbReference type="InterPro" id="IPR004424">
    <property type="entry name" value="IspE"/>
</dbReference>
<dbReference type="SUPFAM" id="SSF55060">
    <property type="entry name" value="GHMP Kinase, C-terminal domain"/>
    <property type="match status" value="1"/>
</dbReference>
<comment type="similarity">
    <text evidence="1 9">Belongs to the GHMP kinase family. IspE subfamily.</text>
</comment>
<evidence type="ECO:0000256" key="5">
    <source>
        <dbReference type="ARBA" id="ARBA00022741"/>
    </source>
</evidence>
<dbReference type="InterPro" id="IPR013750">
    <property type="entry name" value="GHMP_kinase_C_dom"/>
</dbReference>
<evidence type="ECO:0000313" key="12">
    <source>
        <dbReference type="EMBL" id="SFE62895.1"/>
    </source>
</evidence>
<evidence type="ECO:0000256" key="7">
    <source>
        <dbReference type="ARBA" id="ARBA00022840"/>
    </source>
</evidence>
<dbReference type="STRING" id="1123323.SAMN05216245_1113"/>
<dbReference type="GO" id="GO:0016114">
    <property type="term" value="P:terpenoid biosynthetic process"/>
    <property type="evidence" value="ECO:0007669"/>
    <property type="project" value="UniProtKB-UniRule"/>
</dbReference>
<organism evidence="12 13">
    <name type="scientific">Succiniclasticum ruminis DSM 9236</name>
    <dbReference type="NCBI Taxonomy" id="1123323"/>
    <lineage>
        <taxon>Bacteria</taxon>
        <taxon>Bacillati</taxon>
        <taxon>Bacillota</taxon>
        <taxon>Negativicutes</taxon>
        <taxon>Acidaminococcales</taxon>
        <taxon>Acidaminococcaceae</taxon>
        <taxon>Succiniclasticum</taxon>
    </lineage>
</organism>
<keyword evidence="4 9" id="KW-0808">Transferase</keyword>
<keyword evidence="13" id="KW-1185">Reference proteome</keyword>
<feature type="domain" description="GHMP kinase C-terminal" evidence="11">
    <location>
        <begin position="206"/>
        <end position="270"/>
    </location>
</feature>
<comment type="caution">
    <text evidence="9">Lacks conserved residue(s) required for the propagation of feature annotation.</text>
</comment>
<dbReference type="InterPro" id="IPR014721">
    <property type="entry name" value="Ribsml_uS5_D2-typ_fold_subgr"/>
</dbReference>
<name>A0A1I2C3V1_9FIRM</name>
<feature type="active site" evidence="9">
    <location>
        <position position="10"/>
    </location>
</feature>
<dbReference type="AlphaFoldDB" id="A0A1I2C3V1"/>
<evidence type="ECO:0000259" key="11">
    <source>
        <dbReference type="Pfam" id="PF08544"/>
    </source>
</evidence>
<dbReference type="GO" id="GO:0019288">
    <property type="term" value="P:isopentenyl diphosphate biosynthetic process, methylerythritol 4-phosphate pathway"/>
    <property type="evidence" value="ECO:0007669"/>
    <property type="project" value="UniProtKB-UniRule"/>
</dbReference>
<dbReference type="EMBL" id="FONL01000011">
    <property type="protein sequence ID" value="SFE62895.1"/>
    <property type="molecule type" value="Genomic_DNA"/>
</dbReference>
<feature type="active site" evidence="9">
    <location>
        <position position="134"/>
    </location>
</feature>
<feature type="domain" description="GHMP kinase N-terminal" evidence="10">
    <location>
        <begin position="64"/>
        <end position="142"/>
    </location>
</feature>
<dbReference type="NCBIfam" id="TIGR00154">
    <property type="entry name" value="ispE"/>
    <property type="match status" value="1"/>
</dbReference>
<dbReference type="GO" id="GO:0050515">
    <property type="term" value="F:4-(cytidine 5'-diphospho)-2-C-methyl-D-erythritol kinase activity"/>
    <property type="evidence" value="ECO:0007669"/>
    <property type="project" value="UniProtKB-UniRule"/>
</dbReference>
<evidence type="ECO:0000256" key="9">
    <source>
        <dbReference type="HAMAP-Rule" id="MF_00061"/>
    </source>
</evidence>
<evidence type="ECO:0000259" key="10">
    <source>
        <dbReference type="Pfam" id="PF00288"/>
    </source>
</evidence>
<dbReference type="UniPathway" id="UPA00056">
    <property type="reaction ID" value="UER00094"/>
</dbReference>
<dbReference type="Gene3D" id="3.30.230.10">
    <property type="match status" value="1"/>
</dbReference>
<dbReference type="PANTHER" id="PTHR43527">
    <property type="entry name" value="4-DIPHOSPHOCYTIDYL-2-C-METHYL-D-ERYTHRITOL KINASE, CHLOROPLASTIC"/>
    <property type="match status" value="1"/>
</dbReference>
<dbReference type="EC" id="2.7.1.148" evidence="2 9"/>
<reference evidence="12 13" key="1">
    <citation type="submission" date="2016-10" db="EMBL/GenBank/DDBJ databases">
        <authorList>
            <person name="de Groot N.N."/>
        </authorList>
    </citation>
    <scope>NUCLEOTIDE SEQUENCE [LARGE SCALE GENOMIC DNA]</scope>
    <source>
        <strain evidence="12 13">DSM 9236</strain>
    </source>
</reference>
<evidence type="ECO:0000256" key="3">
    <source>
        <dbReference type="ARBA" id="ARBA00017473"/>
    </source>
</evidence>